<gene>
    <name evidence="2" type="ORF">EMH_0048120</name>
</gene>
<name>U6JYX3_9EIME</name>
<evidence type="ECO:0000313" key="3">
    <source>
        <dbReference type="Proteomes" id="UP000030744"/>
    </source>
</evidence>
<dbReference type="Proteomes" id="UP000030744">
    <property type="component" value="Unassembled WGS sequence"/>
</dbReference>
<proteinExistence type="predicted"/>
<organism evidence="2 3">
    <name type="scientific">Eimeria mitis</name>
    <dbReference type="NCBI Taxonomy" id="44415"/>
    <lineage>
        <taxon>Eukaryota</taxon>
        <taxon>Sar</taxon>
        <taxon>Alveolata</taxon>
        <taxon>Apicomplexa</taxon>
        <taxon>Conoidasida</taxon>
        <taxon>Coccidia</taxon>
        <taxon>Eucoccidiorida</taxon>
        <taxon>Eimeriorina</taxon>
        <taxon>Eimeriidae</taxon>
        <taxon>Eimeria</taxon>
    </lineage>
</organism>
<dbReference type="EMBL" id="HG681811">
    <property type="protein sequence ID" value="CDJ29252.1"/>
    <property type="molecule type" value="Genomic_DNA"/>
</dbReference>
<feature type="region of interest" description="Disordered" evidence="1">
    <location>
        <begin position="73"/>
        <end position="92"/>
    </location>
</feature>
<keyword evidence="3" id="KW-1185">Reference proteome</keyword>
<protein>
    <submittedName>
        <fullName evidence="2">Uncharacterized protein</fullName>
    </submittedName>
</protein>
<dbReference type="GeneID" id="25379501"/>
<feature type="compositionally biased region" description="Low complexity" evidence="1">
    <location>
        <begin position="73"/>
        <end position="87"/>
    </location>
</feature>
<dbReference type="AlphaFoldDB" id="U6JYX3"/>
<dbReference type="VEuPathDB" id="ToxoDB:EMH_0048120"/>
<evidence type="ECO:0000256" key="1">
    <source>
        <dbReference type="SAM" id="MobiDB-lite"/>
    </source>
</evidence>
<evidence type="ECO:0000313" key="2">
    <source>
        <dbReference type="EMBL" id="CDJ29252.1"/>
    </source>
</evidence>
<reference evidence="2" key="2">
    <citation type="submission" date="2013-10" db="EMBL/GenBank/DDBJ databases">
        <authorList>
            <person name="Aslett M."/>
        </authorList>
    </citation>
    <scope>NUCLEOTIDE SEQUENCE [LARGE SCALE GENOMIC DNA]</scope>
    <source>
        <strain evidence="2">Houghton</strain>
    </source>
</reference>
<reference evidence="2" key="1">
    <citation type="submission" date="2013-10" db="EMBL/GenBank/DDBJ databases">
        <title>Genomic analysis of the causative agents of coccidiosis in chickens.</title>
        <authorList>
            <person name="Reid A.J."/>
            <person name="Blake D."/>
            <person name="Billington K."/>
            <person name="Browne H."/>
            <person name="Dunn M."/>
            <person name="Hung S."/>
            <person name="Kawahara F."/>
            <person name="Miranda-Saavedra D."/>
            <person name="Mourier T."/>
            <person name="Nagra H."/>
            <person name="Otto T.D."/>
            <person name="Rawlings N."/>
            <person name="Sanchez A."/>
            <person name="Sanders M."/>
            <person name="Subramaniam C."/>
            <person name="Tay Y."/>
            <person name="Dear P."/>
            <person name="Doerig C."/>
            <person name="Gruber A."/>
            <person name="Parkinson J."/>
            <person name="Shirley M."/>
            <person name="Wan K.L."/>
            <person name="Berriman M."/>
            <person name="Tomley F."/>
            <person name="Pain A."/>
        </authorList>
    </citation>
    <scope>NUCLEOTIDE SEQUENCE [LARGE SCALE GENOMIC DNA]</scope>
    <source>
        <strain evidence="2">Houghton</strain>
    </source>
</reference>
<sequence length="220" mass="25300">MPLETLRQVAFQRRSLIILVKQQQQQQHYSLPSDQPLKGRDSCCAAAAAAAAEGCKQQPLQRTGGEDIRNQLQQPEQQQQLQQQPQEQRQDYHSDMIRENHVSPGMDWLPGLNVAVPVSNAAEVHRYLQLQPTLPAVVAVRRCRRFFTAGISDSAVKKDWRPQYDGLLYRGSPAFAAFSYNVFSFSSGYNELQDGHDSLYWFRLILRWGFQYAHQILLRR</sequence>
<accession>U6JYX3</accession>
<dbReference type="RefSeq" id="XP_013351821.1">
    <property type="nucleotide sequence ID" value="XM_013496367.1"/>
</dbReference>